<dbReference type="InterPro" id="IPR012340">
    <property type="entry name" value="NA-bd_OB-fold"/>
</dbReference>
<reference evidence="2" key="1">
    <citation type="submission" date="2022-11" db="EMBL/GenBank/DDBJ databases">
        <title>Parathalassolutuus dongxingensis gen. nov., sp. nov., a novel member of family Oceanospirillaceae isolated from a coastal shrimp pond in Guangxi, China.</title>
        <authorList>
            <person name="Chen H."/>
        </authorList>
    </citation>
    <scope>NUCLEOTIDE SEQUENCE</scope>
    <source>
        <strain evidence="2">G-43</strain>
    </source>
</reference>
<accession>A0A9X3EIX1</accession>
<dbReference type="Gene3D" id="2.40.50.140">
    <property type="entry name" value="Nucleic acid-binding proteins"/>
    <property type="match status" value="1"/>
</dbReference>
<organism evidence="2 3">
    <name type="scientific">Parathalassolituus penaei</name>
    <dbReference type="NCBI Taxonomy" id="2997323"/>
    <lineage>
        <taxon>Bacteria</taxon>
        <taxon>Pseudomonadati</taxon>
        <taxon>Pseudomonadota</taxon>
        <taxon>Gammaproteobacteria</taxon>
        <taxon>Oceanospirillales</taxon>
        <taxon>Oceanospirillaceae</taxon>
        <taxon>Parathalassolituus</taxon>
    </lineage>
</organism>
<proteinExistence type="predicted"/>
<comment type="caution">
    <text evidence="2">The sequence shown here is derived from an EMBL/GenBank/DDBJ whole genome shotgun (WGS) entry which is preliminary data.</text>
</comment>
<evidence type="ECO:0000313" key="3">
    <source>
        <dbReference type="Proteomes" id="UP001150830"/>
    </source>
</evidence>
<dbReference type="Proteomes" id="UP001150830">
    <property type="component" value="Unassembled WGS sequence"/>
</dbReference>
<feature type="domain" description="MalK-like OB fold" evidence="1">
    <location>
        <begin position="1"/>
        <end position="54"/>
    </location>
</feature>
<gene>
    <name evidence="2" type="ORF">OUO13_07645</name>
</gene>
<name>A0A9X3EIX1_9GAMM</name>
<dbReference type="SUPFAM" id="SSF50331">
    <property type="entry name" value="MOP-like"/>
    <property type="match status" value="1"/>
</dbReference>
<evidence type="ECO:0000313" key="2">
    <source>
        <dbReference type="EMBL" id="MCY0965056.1"/>
    </source>
</evidence>
<dbReference type="Gene3D" id="2.40.50.100">
    <property type="match status" value="1"/>
</dbReference>
<evidence type="ECO:0000259" key="1">
    <source>
        <dbReference type="Pfam" id="PF17912"/>
    </source>
</evidence>
<dbReference type="InterPro" id="IPR040582">
    <property type="entry name" value="OB_MalK-like"/>
</dbReference>
<dbReference type="InterPro" id="IPR008995">
    <property type="entry name" value="Mo/tungstate-bd_C_term_dom"/>
</dbReference>
<sequence length="134" mass="14741">MNFIPCRLVGKGTEIMAEVQDAFGRVQYLPVPNPRALASMSGKDVILGLRPEKITEPLQHKEQEPLISHLQLKVLVTEPTGADTMLVSELNGEQVDCRVGPRFGVKPGEITDLMLDMSLAVFFDPQTGARLDRA</sequence>
<dbReference type="EMBL" id="JAPNOA010000020">
    <property type="protein sequence ID" value="MCY0965056.1"/>
    <property type="molecule type" value="Genomic_DNA"/>
</dbReference>
<dbReference type="AlphaFoldDB" id="A0A9X3EIX1"/>
<keyword evidence="3" id="KW-1185">Reference proteome</keyword>
<dbReference type="Pfam" id="PF17912">
    <property type="entry name" value="OB_MalK"/>
    <property type="match status" value="1"/>
</dbReference>
<protein>
    <recommendedName>
        <fullName evidence="1">MalK-like OB fold domain-containing protein</fullName>
    </recommendedName>
</protein>